<gene>
    <name evidence="2" type="ORF">MBESOW_P0931</name>
</gene>
<comment type="caution">
    <text evidence="2">The sequence shown here is derived from an EMBL/GenBank/DDBJ whole genome shotgun (WGS) entry which is preliminary data.</text>
</comment>
<evidence type="ECO:0000313" key="2">
    <source>
        <dbReference type="EMBL" id="GBH29677.1"/>
    </source>
</evidence>
<evidence type="ECO:0000313" key="3">
    <source>
        <dbReference type="Proteomes" id="UP000290975"/>
    </source>
</evidence>
<dbReference type="NCBIfam" id="TIGR01725">
    <property type="entry name" value="phge_HK97_gp10"/>
    <property type="match status" value="1"/>
</dbReference>
<dbReference type="InterPro" id="IPR010064">
    <property type="entry name" value="HK97-gp10_tail"/>
</dbReference>
<dbReference type="EMBL" id="BBQY01000001">
    <property type="protein sequence ID" value="GBH29677.1"/>
    <property type="molecule type" value="Genomic_DNA"/>
</dbReference>
<evidence type="ECO:0008006" key="4">
    <source>
        <dbReference type="Google" id="ProtNLM"/>
    </source>
</evidence>
<dbReference type="AlphaFoldDB" id="A0A401IZB0"/>
<name>A0A401IZB0_SPHXE</name>
<keyword evidence="3" id="KW-1185">Reference proteome</keyword>
<sequence>MKIKLEGLKELDQAIGALRTKAMAKAVLERALLEAAKPMQEMAQTLAPGRDDPNKVITYGKGDNKRVRQPGTTKALVQIGKKLTKRQAAMARKQGKHFAEIYVGTRDAKAHLEEFGSINQPPKPFMRPAFAAEAEPTIRRFVDTLTTELNKTAEREARRTARLAKKG</sequence>
<protein>
    <recommendedName>
        <fullName evidence="4">Phage protein, HK97 gp10 family</fullName>
    </recommendedName>
</protein>
<dbReference type="RefSeq" id="WP_130752086.1">
    <property type="nucleotide sequence ID" value="NZ_BBQY01000001.1"/>
</dbReference>
<accession>A0A401IZB0</accession>
<reference evidence="2 3" key="1">
    <citation type="submission" date="2014-12" db="EMBL/GenBank/DDBJ databases">
        <title>Whole genome sequencing of Sphingobium xenophagum OW59.</title>
        <authorList>
            <person name="Ohta Y."/>
            <person name="Nishi S."/>
            <person name="Hatada Y."/>
        </authorList>
    </citation>
    <scope>NUCLEOTIDE SEQUENCE [LARGE SCALE GENOMIC DNA]</scope>
    <source>
        <strain evidence="2 3">OW59</strain>
    </source>
</reference>
<organism evidence="2 3">
    <name type="scientific">Sphingobium xenophagum</name>
    <dbReference type="NCBI Taxonomy" id="121428"/>
    <lineage>
        <taxon>Bacteria</taxon>
        <taxon>Pseudomonadati</taxon>
        <taxon>Pseudomonadota</taxon>
        <taxon>Alphaproteobacteria</taxon>
        <taxon>Sphingomonadales</taxon>
        <taxon>Sphingomonadaceae</taxon>
        <taxon>Sphingobium</taxon>
    </lineage>
</organism>
<evidence type="ECO:0000256" key="1">
    <source>
        <dbReference type="SAM" id="MobiDB-lite"/>
    </source>
</evidence>
<proteinExistence type="predicted"/>
<feature type="region of interest" description="Disordered" evidence="1">
    <location>
        <begin position="46"/>
        <end position="70"/>
    </location>
</feature>
<dbReference type="Proteomes" id="UP000290975">
    <property type="component" value="Unassembled WGS sequence"/>
</dbReference>